<evidence type="ECO:0000313" key="2">
    <source>
        <dbReference type="EMBL" id="WGW11271.1"/>
    </source>
</evidence>
<dbReference type="InterPro" id="IPR005149">
    <property type="entry name" value="Tscrpt_reg_PadR_N"/>
</dbReference>
<evidence type="ECO:0000313" key="3">
    <source>
        <dbReference type="Proteomes" id="UP001209083"/>
    </source>
</evidence>
<dbReference type="PANTHER" id="PTHR33169">
    <property type="entry name" value="PADR-FAMILY TRANSCRIPTIONAL REGULATOR"/>
    <property type="match status" value="1"/>
</dbReference>
<organism evidence="2 3">
    <name type="scientific">Saxibacter everestensis</name>
    <dbReference type="NCBI Taxonomy" id="2909229"/>
    <lineage>
        <taxon>Bacteria</taxon>
        <taxon>Bacillati</taxon>
        <taxon>Actinomycetota</taxon>
        <taxon>Actinomycetes</taxon>
        <taxon>Micrococcales</taxon>
        <taxon>Brevibacteriaceae</taxon>
        <taxon>Saxibacter</taxon>
    </lineage>
</organism>
<dbReference type="Proteomes" id="UP001209083">
    <property type="component" value="Chromosome"/>
</dbReference>
<protein>
    <submittedName>
        <fullName evidence="2">PadR family transcriptional regulator</fullName>
    </submittedName>
</protein>
<dbReference type="SUPFAM" id="SSF46785">
    <property type="entry name" value="Winged helix' DNA-binding domain"/>
    <property type="match status" value="1"/>
</dbReference>
<evidence type="ECO:0000259" key="1">
    <source>
        <dbReference type="Pfam" id="PF03551"/>
    </source>
</evidence>
<reference evidence="2 3" key="1">
    <citation type="submission" date="2023-05" db="EMBL/GenBank/DDBJ databases">
        <title>Lithophilousrod everest ZFBP1038 complete genpme.</title>
        <authorList>
            <person name="Tian M."/>
        </authorList>
    </citation>
    <scope>NUCLEOTIDE SEQUENCE [LARGE SCALE GENOMIC DNA]</scope>
    <source>
        <strain evidence="2 3">ZFBP1038</strain>
    </source>
</reference>
<accession>A0ABY8QR04</accession>
<dbReference type="InterPro" id="IPR036390">
    <property type="entry name" value="WH_DNA-bd_sf"/>
</dbReference>
<keyword evidence="3" id="KW-1185">Reference proteome</keyword>
<proteinExistence type="predicted"/>
<dbReference type="Pfam" id="PF03551">
    <property type="entry name" value="PadR"/>
    <property type="match status" value="1"/>
</dbReference>
<dbReference type="RefSeq" id="WP_349638056.1">
    <property type="nucleotide sequence ID" value="NZ_CP090958.1"/>
</dbReference>
<gene>
    <name evidence="2" type="ORF">LWF01_14410</name>
</gene>
<dbReference type="InterPro" id="IPR052509">
    <property type="entry name" value="Metal_resp_DNA-bind_regulator"/>
</dbReference>
<dbReference type="Gene3D" id="1.10.10.10">
    <property type="entry name" value="Winged helix-like DNA-binding domain superfamily/Winged helix DNA-binding domain"/>
    <property type="match status" value="1"/>
</dbReference>
<name>A0ABY8QR04_9MICO</name>
<sequence>MSVCILGLLRERPMHPYEMYQLSVQRRQDRTIKLRPGSLYHAVDRLAAQGLIRATGTERSGNRPERTTYEITDQGVVSLGDRVAEMLEAPARVYPEFVVAIAEAHTLDRQRTIDLLERRIATLIAEHHETVSAIGQIRGRQLPEMFWVDLGYQEHMRAAELEWLTSLLGRLASGDMPWIENLPDLSFDESPGNACISANKT</sequence>
<feature type="domain" description="Transcription regulator PadR N-terminal" evidence="1">
    <location>
        <begin position="5"/>
        <end position="78"/>
    </location>
</feature>
<dbReference type="PANTHER" id="PTHR33169:SF27">
    <property type="entry name" value="TRANSCRIPTIONAL REGULATOR PADR FAMILY PROTEIN"/>
    <property type="match status" value="1"/>
</dbReference>
<dbReference type="InterPro" id="IPR036388">
    <property type="entry name" value="WH-like_DNA-bd_sf"/>
</dbReference>
<dbReference type="EMBL" id="CP090958">
    <property type="protein sequence ID" value="WGW11271.1"/>
    <property type="molecule type" value="Genomic_DNA"/>
</dbReference>